<name>A0A4S8MHU1_DENBC</name>
<dbReference type="OrthoDB" id="66095at2759"/>
<proteinExistence type="predicted"/>
<evidence type="ECO:0000313" key="2">
    <source>
        <dbReference type="Proteomes" id="UP000297245"/>
    </source>
</evidence>
<reference evidence="1 2" key="1">
    <citation type="journal article" date="2019" name="Nat. Ecol. Evol.">
        <title>Megaphylogeny resolves global patterns of mushroom evolution.</title>
        <authorList>
            <person name="Varga T."/>
            <person name="Krizsan K."/>
            <person name="Foldi C."/>
            <person name="Dima B."/>
            <person name="Sanchez-Garcia M."/>
            <person name="Sanchez-Ramirez S."/>
            <person name="Szollosi G.J."/>
            <person name="Szarkandi J.G."/>
            <person name="Papp V."/>
            <person name="Albert L."/>
            <person name="Andreopoulos W."/>
            <person name="Angelini C."/>
            <person name="Antonin V."/>
            <person name="Barry K.W."/>
            <person name="Bougher N.L."/>
            <person name="Buchanan P."/>
            <person name="Buyck B."/>
            <person name="Bense V."/>
            <person name="Catcheside P."/>
            <person name="Chovatia M."/>
            <person name="Cooper J."/>
            <person name="Damon W."/>
            <person name="Desjardin D."/>
            <person name="Finy P."/>
            <person name="Geml J."/>
            <person name="Haridas S."/>
            <person name="Hughes K."/>
            <person name="Justo A."/>
            <person name="Karasinski D."/>
            <person name="Kautmanova I."/>
            <person name="Kiss B."/>
            <person name="Kocsube S."/>
            <person name="Kotiranta H."/>
            <person name="LaButti K.M."/>
            <person name="Lechner B.E."/>
            <person name="Liimatainen K."/>
            <person name="Lipzen A."/>
            <person name="Lukacs Z."/>
            <person name="Mihaltcheva S."/>
            <person name="Morgado L.N."/>
            <person name="Niskanen T."/>
            <person name="Noordeloos M.E."/>
            <person name="Ohm R.A."/>
            <person name="Ortiz-Santana B."/>
            <person name="Ovrebo C."/>
            <person name="Racz N."/>
            <person name="Riley R."/>
            <person name="Savchenko A."/>
            <person name="Shiryaev A."/>
            <person name="Soop K."/>
            <person name="Spirin V."/>
            <person name="Szebenyi C."/>
            <person name="Tomsovsky M."/>
            <person name="Tulloss R.E."/>
            <person name="Uehling J."/>
            <person name="Grigoriev I.V."/>
            <person name="Vagvolgyi C."/>
            <person name="Papp T."/>
            <person name="Martin F.M."/>
            <person name="Miettinen O."/>
            <person name="Hibbett D.S."/>
            <person name="Nagy L.G."/>
        </authorList>
    </citation>
    <scope>NUCLEOTIDE SEQUENCE [LARGE SCALE GENOMIC DNA]</scope>
    <source>
        <strain evidence="1 2">CBS 962.96</strain>
    </source>
</reference>
<dbReference type="EMBL" id="ML179079">
    <property type="protein sequence ID" value="THV02253.1"/>
    <property type="molecule type" value="Genomic_DNA"/>
</dbReference>
<protein>
    <submittedName>
        <fullName evidence="1">Uncharacterized protein</fullName>
    </submittedName>
</protein>
<dbReference type="Proteomes" id="UP000297245">
    <property type="component" value="Unassembled WGS sequence"/>
</dbReference>
<sequence length="259" mass="29530">MSDVLNPNGVVTSGQSPYQFDDFGPSEDGVEVVRQFLLNFIQPSTLPPELVDEIIDLAQYWPRVRTHCEVPTRVGNGELCCYLVTPPISAETSRPLRHRRVREIRFKVRSHDQGWGGEYGHQGTYNGSWTWFEAVILPPPAMLGNPKWYQEVLTGPTRLKSNVLQTVSLVQDGQPRRWFIQCNVTASGMTREHTVTWTIDGTDHEEQRYDQFKGRVDRGHEAVRLLKPGDRLAMIAKALFPGWVNHVISASAEIIYYLR</sequence>
<keyword evidence="2" id="KW-1185">Reference proteome</keyword>
<evidence type="ECO:0000313" key="1">
    <source>
        <dbReference type="EMBL" id="THV02253.1"/>
    </source>
</evidence>
<gene>
    <name evidence="1" type="ORF">K435DRAFT_836588</name>
</gene>
<organism evidence="1 2">
    <name type="scientific">Dendrothele bispora (strain CBS 962.96)</name>
    <dbReference type="NCBI Taxonomy" id="1314807"/>
    <lineage>
        <taxon>Eukaryota</taxon>
        <taxon>Fungi</taxon>
        <taxon>Dikarya</taxon>
        <taxon>Basidiomycota</taxon>
        <taxon>Agaricomycotina</taxon>
        <taxon>Agaricomycetes</taxon>
        <taxon>Agaricomycetidae</taxon>
        <taxon>Agaricales</taxon>
        <taxon>Agaricales incertae sedis</taxon>
        <taxon>Dendrothele</taxon>
    </lineage>
</organism>
<dbReference type="AlphaFoldDB" id="A0A4S8MHU1"/>
<accession>A0A4S8MHU1</accession>